<evidence type="ECO:0000256" key="6">
    <source>
        <dbReference type="ARBA" id="ARBA00023098"/>
    </source>
</evidence>
<comment type="pathway">
    <text evidence="1">Glycerolipid metabolism; triacylglycerol biosynthesis.</text>
</comment>
<evidence type="ECO:0000256" key="5">
    <source>
        <dbReference type="ARBA" id="ARBA00022679"/>
    </source>
</evidence>
<gene>
    <name evidence="12" type="ORF">UFOPK3376_03319</name>
</gene>
<keyword evidence="6" id="KW-0443">Lipid metabolism</keyword>
<dbReference type="NCBIfam" id="TIGR02946">
    <property type="entry name" value="acyl_WS_DGAT"/>
    <property type="match status" value="1"/>
</dbReference>
<dbReference type="SUPFAM" id="SSF52777">
    <property type="entry name" value="CoA-dependent acyltransferases"/>
    <property type="match status" value="2"/>
</dbReference>
<dbReference type="GO" id="GO:0051701">
    <property type="term" value="P:biological process involved in interaction with host"/>
    <property type="evidence" value="ECO:0007669"/>
    <property type="project" value="TreeGrafter"/>
</dbReference>
<keyword evidence="4" id="KW-0444">Lipid biosynthesis</keyword>
<feature type="domain" description="O-acyltransferase WSD1 C-terminal" evidence="11">
    <location>
        <begin position="340"/>
        <end position="489"/>
    </location>
</feature>
<evidence type="ECO:0000256" key="4">
    <source>
        <dbReference type="ARBA" id="ARBA00022516"/>
    </source>
</evidence>
<evidence type="ECO:0000256" key="9">
    <source>
        <dbReference type="SAM" id="MobiDB-lite"/>
    </source>
</evidence>
<reference evidence="12" key="1">
    <citation type="submission" date="2020-05" db="EMBL/GenBank/DDBJ databases">
        <authorList>
            <person name="Chiriac C."/>
            <person name="Salcher M."/>
            <person name="Ghai R."/>
            <person name="Kavagutti S V."/>
        </authorList>
    </citation>
    <scope>NUCLEOTIDE SEQUENCE</scope>
</reference>
<proteinExistence type="predicted"/>
<evidence type="ECO:0000256" key="3">
    <source>
        <dbReference type="ARBA" id="ARBA00013244"/>
    </source>
</evidence>
<dbReference type="GO" id="GO:0004144">
    <property type="term" value="F:diacylglycerol O-acyltransferase activity"/>
    <property type="evidence" value="ECO:0007669"/>
    <property type="project" value="UniProtKB-EC"/>
</dbReference>
<dbReference type="PANTHER" id="PTHR31650:SF1">
    <property type="entry name" value="WAX ESTER SYNTHASE_DIACYLGLYCEROL ACYLTRANSFERASE 4-RELATED"/>
    <property type="match status" value="1"/>
</dbReference>
<dbReference type="InterPro" id="IPR009721">
    <property type="entry name" value="O-acyltransferase_WSD1_C"/>
</dbReference>
<dbReference type="InterPro" id="IPR014292">
    <property type="entry name" value="Acyl_transf_WS/DGAT"/>
</dbReference>
<evidence type="ECO:0000256" key="2">
    <source>
        <dbReference type="ARBA" id="ARBA00005189"/>
    </source>
</evidence>
<dbReference type="GO" id="GO:0001666">
    <property type="term" value="P:response to hypoxia"/>
    <property type="evidence" value="ECO:0007669"/>
    <property type="project" value="TreeGrafter"/>
</dbReference>
<dbReference type="UniPathway" id="UPA00282"/>
<accession>A0A6J7G6N5</accession>
<sequence>MRQLSGIDVSFLNMETPSTFGHVSSLNLYDPAGAPGGAGLEATKQIILERIDQLAPFRRRLIEVPLGLDLPYWIEDPDFDIDFHVRHHAVPPPGNPEQLAEVVSRIVARPLDRGRPLWELYVIEGVDNGKLIAQLTKVHHAAIDGAAGASMLAAILDASPDYRPSGFVAPWVPDEIPSDEELLRITAREYVLRPEKMIRLSVRSIRELAASTQSGGLRALADLIAQPMPGWFGRVMRDRLRGQHREADHPPALPPTQAPRTPWNRPITPHRRFANTSVSLDDAKRVRRQFGCTFNDVVMALCSGALRRYLLLHDCLPDDPLIAMVPISVRSGDEGDAYQNRVSFLLADLATNDPDPVRRLRRVQESMTAAKGNFAAIPAETLQDFTQFAPPAIAARAMRMYSRLRIADRMNPPFNIIISNVPGPNHPLYMAGAELKHFYPVSALADGQGLNMTVQSYNGNLDFGFIACRDLVPDLWVMTDLLHETMAELLASCDTMDQPAPAAKPATQKAAANKAMAKQAVAKQAVAKKTAPAASIRR</sequence>
<dbReference type="GO" id="GO:0005886">
    <property type="term" value="C:plasma membrane"/>
    <property type="evidence" value="ECO:0007669"/>
    <property type="project" value="TreeGrafter"/>
</dbReference>
<keyword evidence="7" id="KW-0012">Acyltransferase</keyword>
<dbReference type="PANTHER" id="PTHR31650">
    <property type="entry name" value="O-ACYLTRANSFERASE (WSD1-LIKE) FAMILY PROTEIN"/>
    <property type="match status" value="1"/>
</dbReference>
<evidence type="ECO:0000256" key="7">
    <source>
        <dbReference type="ARBA" id="ARBA00023315"/>
    </source>
</evidence>
<name>A0A6J7G6N5_9ZZZZ</name>
<feature type="domain" description="O-acyltransferase WSD1-like N-terminal" evidence="10">
    <location>
        <begin position="4"/>
        <end position="298"/>
    </location>
</feature>
<evidence type="ECO:0000259" key="10">
    <source>
        <dbReference type="Pfam" id="PF03007"/>
    </source>
</evidence>
<dbReference type="Pfam" id="PF06974">
    <property type="entry name" value="WS_DGAT_C"/>
    <property type="match status" value="1"/>
</dbReference>
<comment type="pathway">
    <text evidence="2">Lipid metabolism.</text>
</comment>
<organism evidence="12">
    <name type="scientific">freshwater metagenome</name>
    <dbReference type="NCBI Taxonomy" id="449393"/>
    <lineage>
        <taxon>unclassified sequences</taxon>
        <taxon>metagenomes</taxon>
        <taxon>ecological metagenomes</taxon>
    </lineage>
</organism>
<dbReference type="GO" id="GO:0071731">
    <property type="term" value="P:response to nitric oxide"/>
    <property type="evidence" value="ECO:0007669"/>
    <property type="project" value="TreeGrafter"/>
</dbReference>
<dbReference type="EC" id="2.3.1.20" evidence="3"/>
<evidence type="ECO:0000256" key="1">
    <source>
        <dbReference type="ARBA" id="ARBA00004771"/>
    </source>
</evidence>
<dbReference type="InterPro" id="IPR045034">
    <property type="entry name" value="O-acyltransferase_WSD1-like"/>
</dbReference>
<protein>
    <recommendedName>
        <fullName evidence="3">diacylglycerol O-acyltransferase</fullName>
        <ecNumber evidence="3">2.3.1.20</ecNumber>
    </recommendedName>
</protein>
<evidence type="ECO:0000313" key="12">
    <source>
        <dbReference type="EMBL" id="CAB4899149.1"/>
    </source>
</evidence>
<dbReference type="Pfam" id="PF03007">
    <property type="entry name" value="WS_DGAT_cat"/>
    <property type="match status" value="1"/>
</dbReference>
<dbReference type="InterPro" id="IPR004255">
    <property type="entry name" value="O-acyltransferase_WSD1_N"/>
</dbReference>
<comment type="catalytic activity">
    <reaction evidence="8">
        <text>an acyl-CoA + a 1,2-diacyl-sn-glycerol = a triacyl-sn-glycerol + CoA</text>
        <dbReference type="Rhea" id="RHEA:10868"/>
        <dbReference type="ChEBI" id="CHEBI:17815"/>
        <dbReference type="ChEBI" id="CHEBI:57287"/>
        <dbReference type="ChEBI" id="CHEBI:58342"/>
        <dbReference type="ChEBI" id="CHEBI:64615"/>
        <dbReference type="EC" id="2.3.1.20"/>
    </reaction>
</comment>
<feature type="region of interest" description="Disordered" evidence="9">
    <location>
        <begin position="245"/>
        <end position="269"/>
    </location>
</feature>
<dbReference type="AlphaFoldDB" id="A0A6J7G6N5"/>
<evidence type="ECO:0000259" key="11">
    <source>
        <dbReference type="Pfam" id="PF06974"/>
    </source>
</evidence>
<dbReference type="GO" id="GO:0019432">
    <property type="term" value="P:triglyceride biosynthetic process"/>
    <property type="evidence" value="ECO:0007669"/>
    <property type="project" value="UniProtKB-UniPathway"/>
</dbReference>
<keyword evidence="5" id="KW-0808">Transferase</keyword>
<evidence type="ECO:0000256" key="8">
    <source>
        <dbReference type="ARBA" id="ARBA00048109"/>
    </source>
</evidence>
<dbReference type="EMBL" id="CAFBLP010000171">
    <property type="protein sequence ID" value="CAB4899149.1"/>
    <property type="molecule type" value="Genomic_DNA"/>
</dbReference>